<dbReference type="OrthoDB" id="1002478at2759"/>
<comment type="caution">
    <text evidence="1">The sequence shown here is derived from an EMBL/GenBank/DDBJ whole genome shotgun (WGS) entry which is preliminary data.</text>
</comment>
<evidence type="ECO:0000313" key="1">
    <source>
        <dbReference type="EMBL" id="MBA0858257.1"/>
    </source>
</evidence>
<sequence length="112" mass="12644">ISGCKADTVIAKLGFDNSFRVEAFGFTRGFWILWNDDIGVEILNVHSQFIYMRIWVIHMHISFLCTIVYASRHFSSGAQLWDKLSEISTVAQEPCLIVGDFIAILSGDEQKG</sequence>
<proteinExistence type="predicted"/>
<reference evidence="1 2" key="1">
    <citation type="journal article" date="2019" name="Genome Biol. Evol.">
        <title>Insights into the evolution of the New World diploid cottons (Gossypium, subgenus Houzingenia) based on genome sequencing.</title>
        <authorList>
            <person name="Grover C.E."/>
            <person name="Arick M.A. 2nd"/>
            <person name="Thrash A."/>
            <person name="Conover J.L."/>
            <person name="Sanders W.S."/>
            <person name="Peterson D.G."/>
            <person name="Frelichowski J.E."/>
            <person name="Scheffler J.A."/>
            <person name="Scheffler B.E."/>
            <person name="Wendel J.F."/>
        </authorList>
    </citation>
    <scope>NUCLEOTIDE SEQUENCE [LARGE SCALE GENOMIC DNA]</scope>
    <source>
        <strain evidence="1">1</strain>
        <tissue evidence="1">Leaf</tissue>
    </source>
</reference>
<evidence type="ECO:0008006" key="3">
    <source>
        <dbReference type="Google" id="ProtNLM"/>
    </source>
</evidence>
<name>A0A7J9LHY4_GOSSC</name>
<dbReference type="PANTHER" id="PTHR35218:SF9">
    <property type="entry name" value="ENDONUCLEASE_EXONUCLEASE_PHOSPHATASE DOMAIN-CONTAINING PROTEIN"/>
    <property type="match status" value="1"/>
</dbReference>
<protein>
    <recommendedName>
        <fullName evidence="3">Endonuclease/exonuclease/phosphatase domain-containing protein</fullName>
    </recommendedName>
</protein>
<gene>
    <name evidence="1" type="ORF">Goshw_023523</name>
</gene>
<dbReference type="PANTHER" id="PTHR35218">
    <property type="entry name" value="RNASE H DOMAIN-CONTAINING PROTEIN"/>
    <property type="match status" value="1"/>
</dbReference>
<feature type="non-terminal residue" evidence="1">
    <location>
        <position position="1"/>
    </location>
</feature>
<accession>A0A7J9LHY4</accession>
<organism evidence="1 2">
    <name type="scientific">Gossypium schwendimanii</name>
    <name type="common">Cotton</name>
    <dbReference type="NCBI Taxonomy" id="34291"/>
    <lineage>
        <taxon>Eukaryota</taxon>
        <taxon>Viridiplantae</taxon>
        <taxon>Streptophyta</taxon>
        <taxon>Embryophyta</taxon>
        <taxon>Tracheophyta</taxon>
        <taxon>Spermatophyta</taxon>
        <taxon>Magnoliopsida</taxon>
        <taxon>eudicotyledons</taxon>
        <taxon>Gunneridae</taxon>
        <taxon>Pentapetalae</taxon>
        <taxon>rosids</taxon>
        <taxon>malvids</taxon>
        <taxon>Malvales</taxon>
        <taxon>Malvaceae</taxon>
        <taxon>Malvoideae</taxon>
        <taxon>Gossypium</taxon>
    </lineage>
</organism>
<keyword evidence="2" id="KW-1185">Reference proteome</keyword>
<dbReference type="EMBL" id="JABFAF010000006">
    <property type="protein sequence ID" value="MBA0858257.1"/>
    <property type="molecule type" value="Genomic_DNA"/>
</dbReference>
<dbReference type="Proteomes" id="UP000593576">
    <property type="component" value="Unassembled WGS sequence"/>
</dbReference>
<evidence type="ECO:0000313" key="2">
    <source>
        <dbReference type="Proteomes" id="UP000593576"/>
    </source>
</evidence>
<dbReference type="AlphaFoldDB" id="A0A7J9LHY4"/>
<feature type="non-terminal residue" evidence="1">
    <location>
        <position position="112"/>
    </location>
</feature>